<comment type="cofactor">
    <cofactor evidence="5">
        <name>Mg(2+)</name>
        <dbReference type="ChEBI" id="CHEBI:18420"/>
    </cofactor>
</comment>
<dbReference type="GO" id="GO:0046872">
    <property type="term" value="F:metal ion binding"/>
    <property type="evidence" value="ECO:0007669"/>
    <property type="project" value="UniProtKB-KW"/>
</dbReference>
<reference evidence="6 7" key="1">
    <citation type="submission" date="2018-06" db="EMBL/GenBank/DDBJ databases">
        <title>Chryseolinea flavus sp. nov., a member of the phylum Bacteroidetes isolated from soil.</title>
        <authorList>
            <person name="Li Y."/>
            <person name="Wang J."/>
        </authorList>
    </citation>
    <scope>NUCLEOTIDE SEQUENCE [LARGE SCALE GENOMIC DNA]</scope>
    <source>
        <strain evidence="6 7">SDU1-6</strain>
    </source>
</reference>
<dbReference type="EC" id="6.3.3.2" evidence="5"/>
<dbReference type="GO" id="GO:0005524">
    <property type="term" value="F:ATP binding"/>
    <property type="evidence" value="ECO:0007669"/>
    <property type="project" value="UniProtKB-KW"/>
</dbReference>
<comment type="catalytic activity">
    <reaction evidence="5">
        <text>(6S)-5-formyl-5,6,7,8-tetrahydrofolate + ATP = (6R)-5,10-methenyltetrahydrofolate + ADP + phosphate</text>
        <dbReference type="Rhea" id="RHEA:10488"/>
        <dbReference type="ChEBI" id="CHEBI:30616"/>
        <dbReference type="ChEBI" id="CHEBI:43474"/>
        <dbReference type="ChEBI" id="CHEBI:57455"/>
        <dbReference type="ChEBI" id="CHEBI:57457"/>
        <dbReference type="ChEBI" id="CHEBI:456216"/>
        <dbReference type="EC" id="6.3.3.2"/>
    </reaction>
</comment>
<dbReference type="NCBIfam" id="TIGR02727">
    <property type="entry name" value="MTHFS_bact"/>
    <property type="match status" value="1"/>
</dbReference>
<evidence type="ECO:0000313" key="6">
    <source>
        <dbReference type="EMBL" id="RAW03316.1"/>
    </source>
</evidence>
<dbReference type="PANTHER" id="PTHR23407">
    <property type="entry name" value="ATPASE INHIBITOR/5-FORMYLTETRAHYDROFOLATE CYCLO-LIGASE"/>
    <property type="match status" value="1"/>
</dbReference>
<dbReference type="Proteomes" id="UP000251889">
    <property type="component" value="Unassembled WGS sequence"/>
</dbReference>
<feature type="binding site" evidence="4">
    <location>
        <begin position="3"/>
        <end position="7"/>
    </location>
    <ligand>
        <name>ATP</name>
        <dbReference type="ChEBI" id="CHEBI:30616"/>
    </ligand>
</feature>
<keyword evidence="7" id="KW-1185">Reference proteome</keyword>
<dbReference type="Gene3D" id="3.40.50.10420">
    <property type="entry name" value="NagB/RpiA/CoA transferase-like"/>
    <property type="match status" value="1"/>
</dbReference>
<dbReference type="InterPro" id="IPR002698">
    <property type="entry name" value="FTHF_cligase"/>
</dbReference>
<dbReference type="GO" id="GO:0009396">
    <property type="term" value="P:folic acid-containing compound biosynthetic process"/>
    <property type="evidence" value="ECO:0007669"/>
    <property type="project" value="TreeGrafter"/>
</dbReference>
<dbReference type="SUPFAM" id="SSF100950">
    <property type="entry name" value="NagB/RpiA/CoA transferase-like"/>
    <property type="match status" value="1"/>
</dbReference>
<evidence type="ECO:0000313" key="7">
    <source>
        <dbReference type="Proteomes" id="UP000251889"/>
    </source>
</evidence>
<accession>A0A364Y871</accession>
<name>A0A364Y871_9BACT</name>
<evidence type="ECO:0000256" key="1">
    <source>
        <dbReference type="ARBA" id="ARBA00010638"/>
    </source>
</evidence>
<organism evidence="6 7">
    <name type="scientific">Pseudochryseolinea flava</name>
    <dbReference type="NCBI Taxonomy" id="2059302"/>
    <lineage>
        <taxon>Bacteria</taxon>
        <taxon>Pseudomonadati</taxon>
        <taxon>Bacteroidota</taxon>
        <taxon>Cytophagia</taxon>
        <taxon>Cytophagales</taxon>
        <taxon>Fulvivirgaceae</taxon>
        <taxon>Pseudochryseolinea</taxon>
    </lineage>
</organism>
<evidence type="ECO:0000256" key="3">
    <source>
        <dbReference type="ARBA" id="ARBA00022840"/>
    </source>
</evidence>
<evidence type="ECO:0000256" key="2">
    <source>
        <dbReference type="ARBA" id="ARBA00022741"/>
    </source>
</evidence>
<keyword evidence="5" id="KW-0460">Magnesium</keyword>
<proteinExistence type="inferred from homology"/>
<dbReference type="PIRSF" id="PIRSF006806">
    <property type="entry name" value="FTHF_cligase"/>
    <property type="match status" value="1"/>
</dbReference>
<dbReference type="PANTHER" id="PTHR23407:SF1">
    <property type="entry name" value="5-FORMYLTETRAHYDROFOLATE CYCLO-LIGASE"/>
    <property type="match status" value="1"/>
</dbReference>
<keyword evidence="3 4" id="KW-0067">ATP-binding</keyword>
<dbReference type="OrthoDB" id="9801938at2"/>
<keyword evidence="2 4" id="KW-0547">Nucleotide-binding</keyword>
<feature type="binding site" evidence="4">
    <location>
        <begin position="135"/>
        <end position="143"/>
    </location>
    <ligand>
        <name>ATP</name>
        <dbReference type="ChEBI" id="CHEBI:30616"/>
    </ligand>
</feature>
<evidence type="ECO:0000256" key="4">
    <source>
        <dbReference type="PIRSR" id="PIRSR006806-1"/>
    </source>
</evidence>
<dbReference type="RefSeq" id="WP_112745531.1">
    <property type="nucleotide sequence ID" value="NZ_QMFY01000001.1"/>
</dbReference>
<dbReference type="EMBL" id="QMFY01000001">
    <property type="protein sequence ID" value="RAW03316.1"/>
    <property type="molecule type" value="Genomic_DNA"/>
</dbReference>
<dbReference type="AlphaFoldDB" id="A0A364Y871"/>
<dbReference type="InterPro" id="IPR037171">
    <property type="entry name" value="NagB/RpiA_transferase-like"/>
</dbReference>
<keyword evidence="5" id="KW-0479">Metal-binding</keyword>
<comment type="similarity">
    <text evidence="1 5">Belongs to the 5-formyltetrahydrofolate cyclo-ligase family.</text>
</comment>
<comment type="caution">
    <text evidence="6">The sequence shown here is derived from an EMBL/GenBank/DDBJ whole genome shotgun (WGS) entry which is preliminary data.</text>
</comment>
<keyword evidence="6" id="KW-0436">Ligase</keyword>
<dbReference type="InterPro" id="IPR024185">
    <property type="entry name" value="FTHF_cligase-like_sf"/>
</dbReference>
<feature type="binding site" evidence="4">
    <location>
        <position position="49"/>
    </location>
    <ligand>
        <name>substrate</name>
    </ligand>
</feature>
<sequence>MTKKELRTLYIQKRKQLSDEEYRLINQGLYEQFFKFIDLSNVRVLHVFLTIEKQREPNTWPIIDRIQRDYPQIQLSIPRVNPESGTLENFYYEGLSQLKNNTWGIPEPTHGVPTPDEKIDMVLVPLLTFDENGNRVGYGKGFYDKLLASCSPQCQKIGLSMFTAVARIHDIQTHDIPLHKIITPSEIFIP</sequence>
<feature type="binding site" evidence="4">
    <location>
        <position position="56"/>
    </location>
    <ligand>
        <name>substrate</name>
    </ligand>
</feature>
<dbReference type="Pfam" id="PF01812">
    <property type="entry name" value="5-FTHF_cyc-lig"/>
    <property type="match status" value="1"/>
</dbReference>
<dbReference type="GO" id="GO:0030272">
    <property type="term" value="F:5-formyltetrahydrofolate cyclo-ligase activity"/>
    <property type="evidence" value="ECO:0007669"/>
    <property type="project" value="UniProtKB-EC"/>
</dbReference>
<evidence type="ECO:0000256" key="5">
    <source>
        <dbReference type="RuleBase" id="RU361279"/>
    </source>
</evidence>
<protein>
    <recommendedName>
        <fullName evidence="5">5-formyltetrahydrofolate cyclo-ligase</fullName>
        <ecNumber evidence="5">6.3.3.2</ecNumber>
    </recommendedName>
</protein>
<dbReference type="GO" id="GO:0035999">
    <property type="term" value="P:tetrahydrofolate interconversion"/>
    <property type="evidence" value="ECO:0007669"/>
    <property type="project" value="TreeGrafter"/>
</dbReference>
<gene>
    <name evidence="6" type="ORF">DQQ10_04320</name>
</gene>